<evidence type="ECO:0000259" key="1">
    <source>
        <dbReference type="Pfam" id="PF00814"/>
    </source>
</evidence>
<proteinExistence type="predicted"/>
<accession>A0A1G9NET2</accession>
<protein>
    <submittedName>
        <fullName evidence="2">tRNA threonylcarbamoyladenosine biosynthesis protein TsaB</fullName>
    </submittedName>
</protein>
<dbReference type="InterPro" id="IPR022496">
    <property type="entry name" value="T6A_TsaB"/>
</dbReference>
<dbReference type="Proteomes" id="UP000199476">
    <property type="component" value="Unassembled WGS sequence"/>
</dbReference>
<dbReference type="Pfam" id="PF00814">
    <property type="entry name" value="TsaD"/>
    <property type="match status" value="1"/>
</dbReference>
<dbReference type="EMBL" id="FNGO01000010">
    <property type="protein sequence ID" value="SDL84904.1"/>
    <property type="molecule type" value="Genomic_DNA"/>
</dbReference>
<dbReference type="SUPFAM" id="SSF53067">
    <property type="entry name" value="Actin-like ATPase domain"/>
    <property type="match status" value="1"/>
</dbReference>
<dbReference type="Gene3D" id="3.30.420.40">
    <property type="match status" value="2"/>
</dbReference>
<dbReference type="AlphaFoldDB" id="A0A1G9NET2"/>
<dbReference type="InterPro" id="IPR000905">
    <property type="entry name" value="Gcp-like_dom"/>
</dbReference>
<dbReference type="STRING" id="321763.SAMN04488692_11050"/>
<dbReference type="NCBIfam" id="TIGR03725">
    <property type="entry name" value="T6A_YeaZ"/>
    <property type="match status" value="1"/>
</dbReference>
<keyword evidence="3" id="KW-1185">Reference proteome</keyword>
<reference evidence="2 3" key="1">
    <citation type="submission" date="2016-10" db="EMBL/GenBank/DDBJ databases">
        <authorList>
            <person name="de Groot N.N."/>
        </authorList>
    </citation>
    <scope>NUCLEOTIDE SEQUENCE [LARGE SCALE GENOMIC DNA]</scope>
    <source>
        <strain evidence="2 3">SLAS-1</strain>
    </source>
</reference>
<feature type="domain" description="Gcp-like" evidence="1">
    <location>
        <begin position="33"/>
        <end position="163"/>
    </location>
</feature>
<evidence type="ECO:0000313" key="3">
    <source>
        <dbReference type="Proteomes" id="UP000199476"/>
    </source>
</evidence>
<organism evidence="2 3">
    <name type="scientific">Halarsenatibacter silvermanii</name>
    <dbReference type="NCBI Taxonomy" id="321763"/>
    <lineage>
        <taxon>Bacteria</taxon>
        <taxon>Bacillati</taxon>
        <taxon>Bacillota</taxon>
        <taxon>Clostridia</taxon>
        <taxon>Halanaerobiales</taxon>
        <taxon>Halarsenatibacteraceae</taxon>
        <taxon>Halarsenatibacter</taxon>
    </lineage>
</organism>
<dbReference type="GO" id="GO:0002949">
    <property type="term" value="P:tRNA threonylcarbamoyladenosine modification"/>
    <property type="evidence" value="ECO:0007669"/>
    <property type="project" value="InterPro"/>
</dbReference>
<dbReference type="CDD" id="cd24032">
    <property type="entry name" value="ASKHA_NBD_TsaB"/>
    <property type="match status" value="1"/>
</dbReference>
<sequence>MNVAGIDTASDILGLGFCRDNKIMGEINIRLDQSHNQRLLPLFDVLMGEVGCRLSDLDGIAVVTGPGSFTGLRISLSTVKAFSISQDLSLLEVSSLELLIADRLNQPGFWLPAYDARGDRIYTAIFSGGKELTDKKARVLEDQAVALAELPELLKEELPEKFRLTITGPAVNRYIEQFREVKANLPGEIVLDKRYTARPAGGRLARLGVDFLEKNMRIVGPDELQPRYLKKPQAEIDHEKN</sequence>
<gene>
    <name evidence="2" type="ORF">SAMN04488692_11050</name>
</gene>
<name>A0A1G9NET2_9FIRM</name>
<evidence type="ECO:0000313" key="2">
    <source>
        <dbReference type="EMBL" id="SDL84904.1"/>
    </source>
</evidence>
<dbReference type="InterPro" id="IPR043129">
    <property type="entry name" value="ATPase_NBD"/>
</dbReference>